<sequence>MVSFCTRARPAKPVEPPNRDTSMQM</sequence>
<dbReference type="EMBL" id="GBRH01279630">
    <property type="protein sequence ID" value="JAD18265.1"/>
    <property type="molecule type" value="Transcribed_RNA"/>
</dbReference>
<accession>A0A0A8Y065</accession>
<name>A0A0A8Y065_ARUDO</name>
<protein>
    <submittedName>
        <fullName evidence="1">Uncharacterized protein</fullName>
    </submittedName>
</protein>
<dbReference type="AlphaFoldDB" id="A0A0A8Y065"/>
<reference evidence="1" key="1">
    <citation type="submission" date="2014-09" db="EMBL/GenBank/DDBJ databases">
        <authorList>
            <person name="Magalhaes I.L.F."/>
            <person name="Oliveira U."/>
            <person name="Santos F.R."/>
            <person name="Vidigal T.H.D.A."/>
            <person name="Brescovit A.D."/>
            <person name="Santos A.J."/>
        </authorList>
    </citation>
    <scope>NUCLEOTIDE SEQUENCE</scope>
    <source>
        <tissue evidence="1">Shoot tissue taken approximately 20 cm above the soil surface</tissue>
    </source>
</reference>
<organism evidence="1">
    <name type="scientific">Arundo donax</name>
    <name type="common">Giant reed</name>
    <name type="synonym">Donax arundinaceus</name>
    <dbReference type="NCBI Taxonomy" id="35708"/>
    <lineage>
        <taxon>Eukaryota</taxon>
        <taxon>Viridiplantae</taxon>
        <taxon>Streptophyta</taxon>
        <taxon>Embryophyta</taxon>
        <taxon>Tracheophyta</taxon>
        <taxon>Spermatophyta</taxon>
        <taxon>Magnoliopsida</taxon>
        <taxon>Liliopsida</taxon>
        <taxon>Poales</taxon>
        <taxon>Poaceae</taxon>
        <taxon>PACMAD clade</taxon>
        <taxon>Arundinoideae</taxon>
        <taxon>Arundineae</taxon>
        <taxon>Arundo</taxon>
    </lineage>
</organism>
<reference evidence="1" key="2">
    <citation type="journal article" date="2015" name="Data Brief">
        <title>Shoot transcriptome of the giant reed, Arundo donax.</title>
        <authorList>
            <person name="Barrero R.A."/>
            <person name="Guerrero F.D."/>
            <person name="Moolhuijzen P."/>
            <person name="Goolsby J.A."/>
            <person name="Tidwell J."/>
            <person name="Bellgard S.E."/>
            <person name="Bellgard M.I."/>
        </authorList>
    </citation>
    <scope>NUCLEOTIDE SEQUENCE</scope>
    <source>
        <tissue evidence="1">Shoot tissue taken approximately 20 cm above the soil surface</tissue>
    </source>
</reference>
<evidence type="ECO:0000313" key="1">
    <source>
        <dbReference type="EMBL" id="JAD18265.1"/>
    </source>
</evidence>
<proteinExistence type="predicted"/>